<protein>
    <submittedName>
        <fullName evidence="2">Glycerophosphodiester phosphodiesterase</fullName>
    </submittedName>
</protein>
<dbReference type="InterPro" id="IPR030395">
    <property type="entry name" value="GP_PDE_dom"/>
</dbReference>
<proteinExistence type="predicted"/>
<evidence type="ECO:0000313" key="2">
    <source>
        <dbReference type="EMBL" id="MFB5267504.1"/>
    </source>
</evidence>
<dbReference type="Gene3D" id="3.20.20.190">
    <property type="entry name" value="Phosphatidylinositol (PI) phosphodiesterase"/>
    <property type="match status" value="1"/>
</dbReference>
<sequence length="259" mass="29184">MHNLCVAHRGASFAAPENTLAAFRQAMAFPFVKWIELDVQLSRDKVPVVIHDFSLERTTNGSGLVKDKSWDELRRLDAGSWKSPRYRSEPIPSLAEVLDLCRGKVRLNIELKTSGDMYPGLESAVLRQIVARDMEQEIVLTSFDQQALRRVKELMPELCTGLITDIRPADLSGRLSALGCSFLSMAYPKIDARLMAEMSEQGVTVMAWTVDQVGIIRSLASLHPDLMVCTNRPESWEQAMKRKSLIGNTILTVKRWLIR</sequence>
<evidence type="ECO:0000259" key="1">
    <source>
        <dbReference type="PROSITE" id="PS51704"/>
    </source>
</evidence>
<name>A0ABV5AVT5_9BACL</name>
<dbReference type="PANTHER" id="PTHR46211:SF14">
    <property type="entry name" value="GLYCEROPHOSPHODIESTER PHOSPHODIESTERASE"/>
    <property type="match status" value="1"/>
</dbReference>
<dbReference type="PANTHER" id="PTHR46211">
    <property type="entry name" value="GLYCEROPHOSPHORYL DIESTER PHOSPHODIESTERASE"/>
    <property type="match status" value="1"/>
</dbReference>
<gene>
    <name evidence="2" type="ORF">ACE41H_12025</name>
</gene>
<dbReference type="PROSITE" id="PS51704">
    <property type="entry name" value="GP_PDE"/>
    <property type="match status" value="1"/>
</dbReference>
<evidence type="ECO:0000313" key="3">
    <source>
        <dbReference type="Proteomes" id="UP001580346"/>
    </source>
</evidence>
<dbReference type="EMBL" id="JBHHMI010000008">
    <property type="protein sequence ID" value="MFB5267504.1"/>
    <property type="molecule type" value="Genomic_DNA"/>
</dbReference>
<reference evidence="2 3" key="1">
    <citation type="submission" date="2024-09" db="EMBL/GenBank/DDBJ databases">
        <title>Paenibacillus zeirhizospherea sp. nov., isolated from surface of the maize (Zea mays) roots in a horticulture field, Hungary.</title>
        <authorList>
            <person name="Marton D."/>
            <person name="Farkas M."/>
            <person name="Bedics A."/>
            <person name="Toth E."/>
            <person name="Tancsics A."/>
            <person name="Boka K."/>
            <person name="Maroti G."/>
            <person name="Kriszt B."/>
            <person name="Cserhati M."/>
        </authorList>
    </citation>
    <scope>NUCLEOTIDE SEQUENCE [LARGE SCALE GENOMIC DNA]</scope>
    <source>
        <strain evidence="2 3">KCTC 33519</strain>
    </source>
</reference>
<dbReference type="Pfam" id="PF03009">
    <property type="entry name" value="GDPD"/>
    <property type="match status" value="1"/>
</dbReference>
<accession>A0ABV5AVT5</accession>
<keyword evidence="3" id="KW-1185">Reference proteome</keyword>
<organism evidence="2 3">
    <name type="scientific">Paenibacillus enshidis</name>
    <dbReference type="NCBI Taxonomy" id="1458439"/>
    <lineage>
        <taxon>Bacteria</taxon>
        <taxon>Bacillati</taxon>
        <taxon>Bacillota</taxon>
        <taxon>Bacilli</taxon>
        <taxon>Bacillales</taxon>
        <taxon>Paenibacillaceae</taxon>
        <taxon>Paenibacillus</taxon>
    </lineage>
</organism>
<dbReference type="InterPro" id="IPR017946">
    <property type="entry name" value="PLC-like_Pdiesterase_TIM-brl"/>
</dbReference>
<dbReference type="Proteomes" id="UP001580346">
    <property type="component" value="Unassembled WGS sequence"/>
</dbReference>
<feature type="domain" description="GP-PDE" evidence="1">
    <location>
        <begin position="3"/>
        <end position="240"/>
    </location>
</feature>
<comment type="caution">
    <text evidence="2">The sequence shown here is derived from an EMBL/GenBank/DDBJ whole genome shotgun (WGS) entry which is preliminary data.</text>
</comment>
<dbReference type="SUPFAM" id="SSF51695">
    <property type="entry name" value="PLC-like phosphodiesterases"/>
    <property type="match status" value="1"/>
</dbReference>
<dbReference type="RefSeq" id="WP_375355501.1">
    <property type="nucleotide sequence ID" value="NZ_JBHHMI010000008.1"/>
</dbReference>